<reference evidence="3" key="2">
    <citation type="submission" date="2020-08" db="EMBL/GenBank/DDBJ databases">
        <title>The Agave Microbiome: Exploring the role of microbial communities in plant adaptations to desert environments.</title>
        <authorList>
            <person name="Partida-Martinez L.P."/>
        </authorList>
    </citation>
    <scope>NUCLEOTIDE SEQUENCE [LARGE SCALE GENOMIC DNA]</scope>
    <source>
        <strain evidence="3">AT2.8</strain>
    </source>
</reference>
<feature type="region of interest" description="Disordered" evidence="1">
    <location>
        <begin position="33"/>
        <end position="63"/>
    </location>
</feature>
<feature type="compositionally biased region" description="Polar residues" evidence="1">
    <location>
        <begin position="33"/>
        <end position="46"/>
    </location>
</feature>
<dbReference type="Proteomes" id="UP000548423">
    <property type="component" value="Unassembled WGS sequence"/>
</dbReference>
<protein>
    <recommendedName>
        <fullName evidence="4">Spore germination protein</fullName>
    </recommendedName>
</protein>
<name>A0A852T891_9BACI</name>
<accession>A0A852T891</accession>
<dbReference type="AlphaFoldDB" id="A0A852T891"/>
<evidence type="ECO:0008006" key="4">
    <source>
        <dbReference type="Google" id="ProtNLM"/>
    </source>
</evidence>
<dbReference type="InterPro" id="IPR019618">
    <property type="entry name" value="Spore_germination_GerPA"/>
</dbReference>
<feature type="compositionally biased region" description="Polar residues" evidence="1">
    <location>
        <begin position="54"/>
        <end position="63"/>
    </location>
</feature>
<dbReference type="Pfam" id="PF10676">
    <property type="entry name" value="gerPA"/>
    <property type="match status" value="1"/>
</dbReference>
<gene>
    <name evidence="2" type="ORF">F4694_000751</name>
</gene>
<evidence type="ECO:0000313" key="3">
    <source>
        <dbReference type="Proteomes" id="UP000548423"/>
    </source>
</evidence>
<proteinExistence type="predicted"/>
<comment type="caution">
    <text evidence="2">The sequence shown here is derived from an EMBL/GenBank/DDBJ whole genome shotgun (WGS) entry which is preliminary data.</text>
</comment>
<organism evidence="2 3">
    <name type="scientific">Neobacillus niacini</name>
    <dbReference type="NCBI Taxonomy" id="86668"/>
    <lineage>
        <taxon>Bacteria</taxon>
        <taxon>Bacillati</taxon>
        <taxon>Bacillota</taxon>
        <taxon>Bacilli</taxon>
        <taxon>Bacillales</taxon>
        <taxon>Bacillaceae</taxon>
        <taxon>Neobacillus</taxon>
    </lineage>
</organism>
<sequence>MVTNHNNVSIGTVSGGIVNFGGAVYISPISITKTVSGSGENNTSADSGMDSETEQNMSFSKRC</sequence>
<reference evidence="3" key="1">
    <citation type="submission" date="2020-07" db="EMBL/GenBank/DDBJ databases">
        <authorList>
            <person name="Partida-Martinez L."/>
            <person name="Huntemann M."/>
            <person name="Clum A."/>
            <person name="Wang J."/>
            <person name="Palaniappan K."/>
            <person name="Ritter S."/>
            <person name="Chen I.-M."/>
            <person name="Stamatis D."/>
            <person name="Reddy T."/>
            <person name="O'Malley R."/>
            <person name="Daum C."/>
            <person name="Shapiro N."/>
            <person name="Ivanova N."/>
            <person name="Kyrpides N."/>
            <person name="Woyke T."/>
        </authorList>
    </citation>
    <scope>NUCLEOTIDE SEQUENCE [LARGE SCALE GENOMIC DNA]</scope>
    <source>
        <strain evidence="3">AT2.8</strain>
    </source>
</reference>
<evidence type="ECO:0000256" key="1">
    <source>
        <dbReference type="SAM" id="MobiDB-lite"/>
    </source>
</evidence>
<evidence type="ECO:0000313" key="2">
    <source>
        <dbReference type="EMBL" id="NYE04007.1"/>
    </source>
</evidence>
<dbReference type="EMBL" id="JACCBX010000002">
    <property type="protein sequence ID" value="NYE04007.1"/>
    <property type="molecule type" value="Genomic_DNA"/>
</dbReference>